<dbReference type="AlphaFoldDB" id="A0A319BMZ0"/>
<feature type="transmembrane region" description="Helical" evidence="1">
    <location>
        <begin position="59"/>
        <end position="82"/>
    </location>
</feature>
<proteinExistence type="predicted"/>
<keyword evidence="1" id="KW-0472">Membrane</keyword>
<evidence type="ECO:0000313" key="3">
    <source>
        <dbReference type="Proteomes" id="UP000248405"/>
    </source>
</evidence>
<dbReference type="OrthoDB" id="2316594at2759"/>
<dbReference type="SUPFAM" id="SSF52540">
    <property type="entry name" value="P-loop containing nucleoside triphosphate hydrolases"/>
    <property type="match status" value="1"/>
</dbReference>
<dbReference type="InterPro" id="IPR027417">
    <property type="entry name" value="P-loop_NTPase"/>
</dbReference>
<dbReference type="Proteomes" id="UP000248405">
    <property type="component" value="Unassembled WGS sequence"/>
</dbReference>
<dbReference type="EMBL" id="KZ821631">
    <property type="protein sequence ID" value="PYH67073.1"/>
    <property type="molecule type" value="Genomic_DNA"/>
</dbReference>
<protein>
    <submittedName>
        <fullName evidence="2">Uncharacterized protein</fullName>
    </submittedName>
</protein>
<evidence type="ECO:0000313" key="2">
    <source>
        <dbReference type="EMBL" id="PYH67073.1"/>
    </source>
</evidence>
<keyword evidence="3" id="KW-1185">Reference proteome</keyword>
<keyword evidence="1" id="KW-1133">Transmembrane helix</keyword>
<accession>A0A319BMZ0</accession>
<keyword evidence="1" id="KW-0812">Transmembrane</keyword>
<name>A0A319BMZ0_ASPVC</name>
<reference evidence="2" key="1">
    <citation type="submission" date="2016-12" db="EMBL/GenBank/DDBJ databases">
        <title>The genomes of Aspergillus section Nigri reveals drivers in fungal speciation.</title>
        <authorList>
            <consortium name="DOE Joint Genome Institute"/>
            <person name="Vesth T.C."/>
            <person name="Nybo J."/>
            <person name="Theobald S."/>
            <person name="Brandl J."/>
            <person name="Frisvad J.C."/>
            <person name="Nielsen K.F."/>
            <person name="Lyhne E.K."/>
            <person name="Kogle M.E."/>
            <person name="Kuo A."/>
            <person name="Riley R."/>
            <person name="Clum A."/>
            <person name="Nolan M."/>
            <person name="Lipzen A."/>
            <person name="Salamov A."/>
            <person name="Henrissat B."/>
            <person name="Wiebenga A."/>
            <person name="De Vries R.P."/>
            <person name="Grigoriev I.V."/>
            <person name="Mortensen U.H."/>
            <person name="Andersen M.R."/>
            <person name="Baker S.E."/>
        </authorList>
    </citation>
    <scope>NUCLEOTIDE SEQUENCE [LARGE SCALE GENOMIC DNA]</scope>
    <source>
        <strain evidence="2">CBS 113365</strain>
    </source>
</reference>
<sequence>MLCSGLSDSYIFFNITPFSSTFICGSQNSGKSHILSCILENCLILSKAGQLLNPLTEIIFYYDTFISNIIGSFYEAAFLFLYSDIKRVYLKLNIIDNGPIPLYMHTVKCILREMRMEQQAAHTGFDYCIFKNKVLNSNLTPILESFMPQLQTLPISGKNKAASEGIN</sequence>
<dbReference type="RefSeq" id="XP_025560867.1">
    <property type="nucleotide sequence ID" value="XM_025708982.1"/>
</dbReference>
<gene>
    <name evidence="2" type="ORF">BO88DRAFT_427255</name>
</gene>
<dbReference type="GeneID" id="37213574"/>
<organism evidence="2 3">
    <name type="scientific">Aspergillus vadensis (strain CBS 113365 / IMI 142717 / IBT 24658)</name>
    <dbReference type="NCBI Taxonomy" id="1448311"/>
    <lineage>
        <taxon>Eukaryota</taxon>
        <taxon>Fungi</taxon>
        <taxon>Dikarya</taxon>
        <taxon>Ascomycota</taxon>
        <taxon>Pezizomycotina</taxon>
        <taxon>Eurotiomycetes</taxon>
        <taxon>Eurotiomycetidae</taxon>
        <taxon>Eurotiales</taxon>
        <taxon>Aspergillaceae</taxon>
        <taxon>Aspergillus</taxon>
        <taxon>Aspergillus subgen. Circumdati</taxon>
    </lineage>
</organism>
<evidence type="ECO:0000256" key="1">
    <source>
        <dbReference type="SAM" id="Phobius"/>
    </source>
</evidence>